<dbReference type="CDD" id="cd02334">
    <property type="entry name" value="ZZ_dystrophin"/>
    <property type="match status" value="1"/>
</dbReference>
<dbReference type="InterPro" id="IPR036020">
    <property type="entry name" value="WW_dom_sf"/>
</dbReference>
<reference evidence="14" key="3">
    <citation type="submission" date="2025-09" db="UniProtKB">
        <authorList>
            <consortium name="Ensembl"/>
        </authorList>
    </citation>
    <scope>IDENTIFICATION</scope>
</reference>
<dbReference type="Proteomes" id="UP000001645">
    <property type="component" value="Chromosome 9"/>
</dbReference>
<dbReference type="InterPro" id="IPR000433">
    <property type="entry name" value="Znf_ZZ"/>
</dbReference>
<dbReference type="GO" id="GO:0005886">
    <property type="term" value="C:plasma membrane"/>
    <property type="evidence" value="ECO:0007669"/>
    <property type="project" value="UniProtKB-SubCell"/>
</dbReference>
<dbReference type="InterPro" id="IPR043145">
    <property type="entry name" value="Znf_ZZ_sf"/>
</dbReference>
<dbReference type="CDD" id="cd00176">
    <property type="entry name" value="SPEC"/>
    <property type="match status" value="1"/>
</dbReference>
<evidence type="ECO:0000259" key="12">
    <source>
        <dbReference type="PROSITE" id="PS50020"/>
    </source>
</evidence>
<comment type="subcellular location">
    <subcellularLocation>
        <location evidence="1">Cell membrane</location>
        <topology evidence="1">Peripheral membrane protein</topology>
    </subcellularLocation>
    <subcellularLocation>
        <location evidence="9">Postsynapse</location>
    </subcellularLocation>
</comment>
<feature type="domain" description="WW" evidence="12">
    <location>
        <begin position="275"/>
        <end position="308"/>
    </location>
</feature>
<dbReference type="InterPro" id="IPR050774">
    <property type="entry name" value="KCMF1/Dystrophin"/>
</dbReference>
<evidence type="ECO:0000256" key="3">
    <source>
        <dbReference type="ARBA" id="ARBA00022723"/>
    </source>
</evidence>
<evidence type="ECO:0000256" key="5">
    <source>
        <dbReference type="ARBA" id="ARBA00022771"/>
    </source>
</evidence>
<proteinExistence type="predicted"/>
<evidence type="ECO:0000259" key="13">
    <source>
        <dbReference type="PROSITE" id="PS50135"/>
    </source>
</evidence>
<evidence type="ECO:0000313" key="15">
    <source>
        <dbReference type="Proteomes" id="UP000001645"/>
    </source>
</evidence>
<feature type="domain" description="ZZ-type" evidence="13">
    <location>
        <begin position="528"/>
        <end position="584"/>
    </location>
</feature>
<feature type="coiled-coil region" evidence="11">
    <location>
        <begin position="663"/>
        <end position="711"/>
    </location>
</feature>
<dbReference type="SUPFAM" id="SSF51045">
    <property type="entry name" value="WW domain"/>
    <property type="match status" value="1"/>
</dbReference>
<dbReference type="InterPro" id="IPR015153">
    <property type="entry name" value="EF-hand_dom_typ1"/>
</dbReference>
<dbReference type="FunFam" id="3.30.60.90:FF:000001">
    <property type="entry name" value="Dystrophin isoform 2"/>
    <property type="match status" value="1"/>
</dbReference>
<keyword evidence="7" id="KW-0770">Synapse</keyword>
<dbReference type="Gene3D" id="1.20.58.60">
    <property type="match status" value="2"/>
</dbReference>
<dbReference type="InterPro" id="IPR002017">
    <property type="entry name" value="Spectrin_repeat"/>
</dbReference>
<dbReference type="PROSITE" id="PS50020">
    <property type="entry name" value="WW_DOMAIN_2"/>
    <property type="match status" value="1"/>
</dbReference>
<dbReference type="CDD" id="cd00201">
    <property type="entry name" value="WW"/>
    <property type="match status" value="1"/>
</dbReference>
<keyword evidence="4" id="KW-0677">Repeat</keyword>
<evidence type="ECO:0000256" key="6">
    <source>
        <dbReference type="ARBA" id="ARBA00022833"/>
    </source>
</evidence>
<keyword evidence="3" id="KW-0479">Metal-binding</keyword>
<dbReference type="Ensembl" id="ENSMGAT00000024714.1">
    <property type="protein sequence ID" value="ENSMGAP00000029262.1"/>
    <property type="gene ID" value="ENSMGAG00000009349.3"/>
</dbReference>
<dbReference type="InterPro" id="IPR015154">
    <property type="entry name" value="EF-hand_dom_typ2"/>
</dbReference>
<dbReference type="SUPFAM" id="SSF57850">
    <property type="entry name" value="RING/U-box"/>
    <property type="match status" value="1"/>
</dbReference>
<dbReference type="FunFam" id="1.20.58.60:FF:000128">
    <property type="entry name" value="Dystrophin related protein 2"/>
    <property type="match status" value="1"/>
</dbReference>
<keyword evidence="15" id="KW-1185">Reference proteome</keyword>
<keyword evidence="11" id="KW-0175">Coiled coil</keyword>
<dbReference type="PROSITE" id="PS01357">
    <property type="entry name" value="ZF_ZZ_1"/>
    <property type="match status" value="1"/>
</dbReference>
<dbReference type="SMART" id="SM00291">
    <property type="entry name" value="ZnF_ZZ"/>
    <property type="match status" value="1"/>
</dbReference>
<sequence length="778" mass="89148">PLEMNLCWNEIKKKSHSLRARLEAFSDHSGKLQVPLQEIIDWLGQKDEELSAQLPLRGDVLLVQQEKETHAAFMEEVKSRGPYIYSVLESAQAFLSQHPFEELEEPNSESKDVSPRHRIQNISRFVWKQANVASELWEKLTARCVDQHRHIERTLEQLLEIKGAMEELSTALDQAESVRETWEPIGDLFIDSLPEHIQSTKVLELSPMKDGVKVVNDLAHQLAISDVHLSMENSRTLEQINTRWKQLQASINERLKQLQDAHRDFGPGSQHFLSSSVQVPWERAISPNKVPYYINHQAQTTCWDHPKMTELYQTLADLNNIKFSAYRTAMKLRRVQKALRLDMVTLATALEIFNEHDLQPSDRAMDVVEVIHCLTSLYERLEEERGILVNVPLCVDMSLNWLLNVFDSGRSGKMRALSFKTGIACLCGTEVKEKFQYLFSQVANAGGLCDQRHLGVLLHEAIQVPRQLGEVAAFGGSNVEPSIRSCFRFSHGKPAIEAAQFLEWANLEPQSMVWLAVLHRVTMAEQVKHQTKCSVCRQCPIKGFRYRSLKQFNVDICQTCFLTGRASKGNKLHYPIMEYYTPTTSSENMRDFATTLKNKFRSKQYFSKHPQRGYLPVQSVLEADFSETILQGELRRLKWQHDEAVESPTLATSSPESVQDPRNEELLAEARILRQHKSRLETRMQILEDHNKQLESQLHRLRELLLQVQSGARSGHKVRDEDGMRFAMSPSPSNEVEAKTQEVSVCLEDIMEKLRSAFPNSRGTRVKSPSLASYCSIR</sequence>
<dbReference type="FunFam" id="1.10.238.10:FF:000008">
    <property type="entry name" value="Dystrophin isoform 2"/>
    <property type="match status" value="1"/>
</dbReference>
<keyword evidence="5 10" id="KW-0863">Zinc-finger</keyword>
<dbReference type="FunFam" id="2.20.70.10:FF:000004">
    <property type="entry name" value="dystrophin isoform X1"/>
    <property type="match status" value="1"/>
</dbReference>
<dbReference type="Pfam" id="PF00435">
    <property type="entry name" value="Spectrin"/>
    <property type="match status" value="1"/>
</dbReference>
<evidence type="ECO:0008006" key="16">
    <source>
        <dbReference type="Google" id="ProtNLM"/>
    </source>
</evidence>
<dbReference type="SUPFAM" id="SSF47473">
    <property type="entry name" value="EF-hand"/>
    <property type="match status" value="2"/>
</dbReference>
<dbReference type="GO" id="GO:0098794">
    <property type="term" value="C:postsynapse"/>
    <property type="evidence" value="ECO:0007669"/>
    <property type="project" value="UniProtKB-SubCell"/>
</dbReference>
<evidence type="ECO:0000256" key="8">
    <source>
        <dbReference type="ARBA" id="ARBA00023136"/>
    </source>
</evidence>
<dbReference type="PANTHER" id="PTHR12268">
    <property type="entry name" value="E3 UBIQUITIN-PROTEIN LIGASE KCMF1"/>
    <property type="match status" value="1"/>
</dbReference>
<gene>
    <name evidence="14" type="primary">DRP2</name>
</gene>
<dbReference type="AlphaFoldDB" id="A0A803YBW5"/>
<dbReference type="PROSITE" id="PS01159">
    <property type="entry name" value="WW_DOMAIN_1"/>
    <property type="match status" value="1"/>
</dbReference>
<dbReference type="Bgee" id="ENSMGAG00000009349">
    <property type="expression patterns" value="Expressed in brain and 4 other cell types or tissues"/>
</dbReference>
<dbReference type="SMART" id="SM00150">
    <property type="entry name" value="SPEC"/>
    <property type="match status" value="2"/>
</dbReference>
<dbReference type="Pfam" id="PF00397">
    <property type="entry name" value="WW"/>
    <property type="match status" value="1"/>
</dbReference>
<reference evidence="14 15" key="1">
    <citation type="journal article" date="2010" name="PLoS Biol.">
        <title>Multi-platform next-generation sequencing of the domestic turkey (Meleagris gallopavo): genome assembly and analysis.</title>
        <authorList>
            <person name="Dalloul R.A."/>
            <person name="Long J.A."/>
            <person name="Zimin A.V."/>
            <person name="Aslam L."/>
            <person name="Beal K."/>
            <person name="Blomberg L.A."/>
            <person name="Bouffard P."/>
            <person name="Burt D.W."/>
            <person name="Crasta O."/>
            <person name="Crooijmans R.P."/>
            <person name="Cooper K."/>
            <person name="Coulombe R.A."/>
            <person name="De S."/>
            <person name="Delany M.E."/>
            <person name="Dodgson J.B."/>
            <person name="Dong J.J."/>
            <person name="Evans C."/>
            <person name="Frederickson K.M."/>
            <person name="Flicek P."/>
            <person name="Florea L."/>
            <person name="Folkerts O."/>
            <person name="Groenen M.A."/>
            <person name="Harkins T.T."/>
            <person name="Herrero J."/>
            <person name="Hoffmann S."/>
            <person name="Megens H.J."/>
            <person name="Jiang A."/>
            <person name="de Jong P."/>
            <person name="Kaiser P."/>
            <person name="Kim H."/>
            <person name="Kim K.W."/>
            <person name="Kim S."/>
            <person name="Langenberger D."/>
            <person name="Lee M.K."/>
            <person name="Lee T."/>
            <person name="Mane S."/>
            <person name="Marcais G."/>
            <person name="Marz M."/>
            <person name="McElroy A.P."/>
            <person name="Modise T."/>
            <person name="Nefedov M."/>
            <person name="Notredame C."/>
            <person name="Paton I.R."/>
            <person name="Payne W.S."/>
            <person name="Pertea G."/>
            <person name="Prickett D."/>
            <person name="Puiu D."/>
            <person name="Qioa D."/>
            <person name="Raineri E."/>
            <person name="Ruffier M."/>
            <person name="Salzberg S.L."/>
            <person name="Schatz M.C."/>
            <person name="Scheuring C."/>
            <person name="Schmidt C.J."/>
            <person name="Schroeder S."/>
            <person name="Searle S.M."/>
            <person name="Smith E.J."/>
            <person name="Smith J."/>
            <person name="Sonstegard T.S."/>
            <person name="Stadler P.F."/>
            <person name="Tafer H."/>
            <person name="Tu Z.J."/>
            <person name="Van Tassell C.P."/>
            <person name="Vilella A.J."/>
            <person name="Williams K.P."/>
            <person name="Yorke J.A."/>
            <person name="Zhang L."/>
            <person name="Zhang H.B."/>
            <person name="Zhang X."/>
            <person name="Zhang Y."/>
            <person name="Reed K.M."/>
        </authorList>
    </citation>
    <scope>NUCLEOTIDE SEQUENCE [LARGE SCALE GENOMIC DNA]</scope>
</reference>
<evidence type="ECO:0000256" key="2">
    <source>
        <dbReference type="ARBA" id="ARBA00022475"/>
    </source>
</evidence>
<dbReference type="GO" id="GO:0099536">
    <property type="term" value="P:synaptic signaling"/>
    <property type="evidence" value="ECO:0007669"/>
    <property type="project" value="TreeGrafter"/>
</dbReference>
<evidence type="ECO:0000256" key="11">
    <source>
        <dbReference type="SAM" id="Coils"/>
    </source>
</evidence>
<keyword evidence="8" id="KW-0472">Membrane</keyword>
<dbReference type="PROSITE" id="PS50135">
    <property type="entry name" value="ZF_ZZ_2"/>
    <property type="match status" value="1"/>
</dbReference>
<dbReference type="Gene3D" id="1.10.238.10">
    <property type="entry name" value="EF-hand"/>
    <property type="match status" value="2"/>
</dbReference>
<organism evidence="14 15">
    <name type="scientific">Meleagris gallopavo</name>
    <name type="common">Wild turkey</name>
    <dbReference type="NCBI Taxonomy" id="9103"/>
    <lineage>
        <taxon>Eukaryota</taxon>
        <taxon>Metazoa</taxon>
        <taxon>Chordata</taxon>
        <taxon>Craniata</taxon>
        <taxon>Vertebrata</taxon>
        <taxon>Euteleostomi</taxon>
        <taxon>Archelosauria</taxon>
        <taxon>Archosauria</taxon>
        <taxon>Dinosauria</taxon>
        <taxon>Saurischia</taxon>
        <taxon>Theropoda</taxon>
        <taxon>Coelurosauria</taxon>
        <taxon>Aves</taxon>
        <taxon>Neognathae</taxon>
        <taxon>Galloanserae</taxon>
        <taxon>Galliformes</taxon>
        <taxon>Phasianidae</taxon>
        <taxon>Meleagridinae</taxon>
        <taxon>Meleagris</taxon>
    </lineage>
</organism>
<dbReference type="Gene3D" id="2.20.70.10">
    <property type="match status" value="1"/>
</dbReference>
<protein>
    <recommendedName>
        <fullName evidence="16">Dystrophin related protein 2</fullName>
    </recommendedName>
</protein>
<dbReference type="GO" id="GO:0008270">
    <property type="term" value="F:zinc ion binding"/>
    <property type="evidence" value="ECO:0007669"/>
    <property type="project" value="UniProtKB-KW"/>
</dbReference>
<dbReference type="Pfam" id="PF09069">
    <property type="entry name" value="EF-hand_3"/>
    <property type="match status" value="1"/>
</dbReference>
<dbReference type="Gene3D" id="3.30.60.90">
    <property type="match status" value="1"/>
</dbReference>
<keyword evidence="2" id="KW-1003">Cell membrane</keyword>
<dbReference type="GeneTree" id="ENSGT00940000153467"/>
<dbReference type="CDD" id="cd16248">
    <property type="entry name" value="EFh_DRP-2"/>
    <property type="match status" value="1"/>
</dbReference>
<dbReference type="SUPFAM" id="SSF46966">
    <property type="entry name" value="Spectrin repeat"/>
    <property type="match status" value="2"/>
</dbReference>
<reference evidence="14" key="2">
    <citation type="submission" date="2025-08" db="UniProtKB">
        <authorList>
            <consortium name="Ensembl"/>
        </authorList>
    </citation>
    <scope>IDENTIFICATION</scope>
</reference>
<dbReference type="InterPro" id="IPR011992">
    <property type="entry name" value="EF-hand-dom_pair"/>
</dbReference>
<keyword evidence="6" id="KW-0862">Zinc</keyword>
<dbReference type="SMART" id="SM00456">
    <property type="entry name" value="WW"/>
    <property type="match status" value="1"/>
</dbReference>
<evidence type="ECO:0000256" key="7">
    <source>
        <dbReference type="ARBA" id="ARBA00023018"/>
    </source>
</evidence>
<dbReference type="InterPro" id="IPR018159">
    <property type="entry name" value="Spectrin/alpha-actinin"/>
</dbReference>
<accession>A0A803YBW5</accession>
<dbReference type="Pfam" id="PF09068">
    <property type="entry name" value="EF-hand_2"/>
    <property type="match status" value="1"/>
</dbReference>
<evidence type="ECO:0000256" key="1">
    <source>
        <dbReference type="ARBA" id="ARBA00004202"/>
    </source>
</evidence>
<evidence type="ECO:0000256" key="10">
    <source>
        <dbReference type="PROSITE-ProRule" id="PRU00228"/>
    </source>
</evidence>
<evidence type="ECO:0000256" key="4">
    <source>
        <dbReference type="ARBA" id="ARBA00022737"/>
    </source>
</evidence>
<evidence type="ECO:0000256" key="9">
    <source>
        <dbReference type="ARBA" id="ARBA00034110"/>
    </source>
</evidence>
<evidence type="ECO:0000313" key="14">
    <source>
        <dbReference type="Ensembl" id="ENSMGAP00000029262.1"/>
    </source>
</evidence>
<dbReference type="InterPro" id="IPR001202">
    <property type="entry name" value="WW_dom"/>
</dbReference>
<dbReference type="Pfam" id="PF00569">
    <property type="entry name" value="ZZ"/>
    <property type="match status" value="1"/>
</dbReference>
<name>A0A803YBW5_MELGA</name>
<dbReference type="PANTHER" id="PTHR12268:SF16">
    <property type="entry name" value="DYSTROPHIN-RELATED PROTEIN 2"/>
    <property type="match status" value="1"/>
</dbReference>